<dbReference type="InterPro" id="IPR001789">
    <property type="entry name" value="Sig_transdc_resp-reg_receiver"/>
</dbReference>
<keyword evidence="5" id="KW-1185">Reference proteome</keyword>
<name>A0A158DXZ9_9BURK</name>
<evidence type="ECO:0000256" key="1">
    <source>
        <dbReference type="ARBA" id="ARBA00022553"/>
    </source>
</evidence>
<dbReference type="Gene3D" id="3.40.50.2300">
    <property type="match status" value="1"/>
</dbReference>
<dbReference type="SUPFAM" id="SSF52172">
    <property type="entry name" value="CheY-like"/>
    <property type="match status" value="1"/>
</dbReference>
<dbReference type="PROSITE" id="PS50110">
    <property type="entry name" value="RESPONSE_REGULATORY"/>
    <property type="match status" value="1"/>
</dbReference>
<keyword evidence="4" id="KW-0808">Transferase</keyword>
<accession>A0A158DXZ9</accession>
<dbReference type="InterPro" id="IPR011006">
    <property type="entry name" value="CheY-like_superfamily"/>
</dbReference>
<dbReference type="STRING" id="1777138.AWB77_05981"/>
<feature type="domain" description="Response regulatory" evidence="3">
    <location>
        <begin position="21"/>
        <end position="134"/>
    </location>
</feature>
<organism evidence="4 5">
    <name type="scientific">Caballeronia fortuita</name>
    <dbReference type="NCBI Taxonomy" id="1777138"/>
    <lineage>
        <taxon>Bacteria</taxon>
        <taxon>Pseudomonadati</taxon>
        <taxon>Pseudomonadota</taxon>
        <taxon>Betaproteobacteria</taxon>
        <taxon>Burkholderiales</taxon>
        <taxon>Burkholderiaceae</taxon>
        <taxon>Caballeronia</taxon>
    </lineage>
</organism>
<gene>
    <name evidence="4" type="ORF">AWB77_05981</name>
</gene>
<dbReference type="PANTHER" id="PTHR44591">
    <property type="entry name" value="STRESS RESPONSE REGULATOR PROTEIN 1"/>
    <property type="match status" value="1"/>
</dbReference>
<sequence>MARSRAQFQPFLYGCERSMTRVLLVDDEPDLLEAWSFALEYAGYQVERARDGREALAAIQRTVPDLLITDLMMPGMDGEALCRAMRERPEWAAIPIVLHTSAHVSRPPGIVIWNALLRKPASMAQFLETVAKLTNGSEREEHGS</sequence>
<dbReference type="InterPro" id="IPR050595">
    <property type="entry name" value="Bact_response_regulator"/>
</dbReference>
<protein>
    <submittedName>
        <fullName evidence="4">Response regulator receiver sensor signal transduction histidine kinase</fullName>
    </submittedName>
</protein>
<dbReference type="EMBL" id="FCNX02000019">
    <property type="protein sequence ID" value="SAK99448.1"/>
    <property type="molecule type" value="Genomic_DNA"/>
</dbReference>
<proteinExistence type="predicted"/>
<dbReference type="GO" id="GO:0016301">
    <property type="term" value="F:kinase activity"/>
    <property type="evidence" value="ECO:0007669"/>
    <property type="project" value="UniProtKB-KW"/>
</dbReference>
<keyword evidence="4" id="KW-0418">Kinase</keyword>
<dbReference type="PANTHER" id="PTHR44591:SF23">
    <property type="entry name" value="CHEY SUBFAMILY"/>
    <property type="match status" value="1"/>
</dbReference>
<dbReference type="AlphaFoldDB" id="A0A158DXZ9"/>
<dbReference type="Pfam" id="PF00072">
    <property type="entry name" value="Response_reg"/>
    <property type="match status" value="1"/>
</dbReference>
<comment type="caution">
    <text evidence="4">The sequence shown here is derived from an EMBL/GenBank/DDBJ whole genome shotgun (WGS) entry which is preliminary data.</text>
</comment>
<reference evidence="4" key="1">
    <citation type="submission" date="2016-01" db="EMBL/GenBank/DDBJ databases">
        <authorList>
            <person name="Peeters C."/>
        </authorList>
    </citation>
    <scope>NUCLEOTIDE SEQUENCE</scope>
    <source>
        <strain evidence="4">LMG 29320</strain>
    </source>
</reference>
<evidence type="ECO:0000259" key="3">
    <source>
        <dbReference type="PROSITE" id="PS50110"/>
    </source>
</evidence>
<evidence type="ECO:0000313" key="5">
    <source>
        <dbReference type="Proteomes" id="UP000054903"/>
    </source>
</evidence>
<dbReference type="GO" id="GO:0000160">
    <property type="term" value="P:phosphorelay signal transduction system"/>
    <property type="evidence" value="ECO:0007669"/>
    <property type="project" value="InterPro"/>
</dbReference>
<evidence type="ECO:0000256" key="2">
    <source>
        <dbReference type="PROSITE-ProRule" id="PRU00169"/>
    </source>
</evidence>
<dbReference type="CDD" id="cd17574">
    <property type="entry name" value="REC_OmpR"/>
    <property type="match status" value="1"/>
</dbReference>
<keyword evidence="1 2" id="KW-0597">Phosphoprotein</keyword>
<evidence type="ECO:0000313" key="4">
    <source>
        <dbReference type="EMBL" id="SAK99448.1"/>
    </source>
</evidence>
<dbReference type="Proteomes" id="UP000054903">
    <property type="component" value="Unassembled WGS sequence"/>
</dbReference>
<feature type="modified residue" description="4-aspartylphosphate" evidence="2">
    <location>
        <position position="70"/>
    </location>
</feature>
<dbReference type="SMART" id="SM00448">
    <property type="entry name" value="REC"/>
    <property type="match status" value="1"/>
</dbReference>